<reference evidence="3" key="1">
    <citation type="journal article" date="2023" name="Insect Mol. Biol.">
        <title>Genome sequencing provides insights into the evolution of gene families encoding plant cell wall-degrading enzymes in longhorned beetles.</title>
        <authorList>
            <person name="Shin N.R."/>
            <person name="Okamura Y."/>
            <person name="Kirsch R."/>
            <person name="Pauchet Y."/>
        </authorList>
    </citation>
    <scope>NUCLEOTIDE SEQUENCE</scope>
    <source>
        <strain evidence="3">RBIC_L_NR</strain>
    </source>
</reference>
<gene>
    <name evidence="3" type="ORF">NQ314_010582</name>
</gene>
<evidence type="ECO:0000256" key="2">
    <source>
        <dbReference type="SAM" id="MobiDB-lite"/>
    </source>
</evidence>
<feature type="region of interest" description="Disordered" evidence="2">
    <location>
        <begin position="32"/>
        <end position="66"/>
    </location>
</feature>
<dbReference type="EMBL" id="JANEYF010002946">
    <property type="protein sequence ID" value="KAJ8940824.1"/>
    <property type="molecule type" value="Genomic_DNA"/>
</dbReference>
<feature type="compositionally biased region" description="Polar residues" evidence="2">
    <location>
        <begin position="57"/>
        <end position="66"/>
    </location>
</feature>
<evidence type="ECO:0000256" key="1">
    <source>
        <dbReference type="SAM" id="Coils"/>
    </source>
</evidence>
<sequence>MTQRLKQAPNSLNLETIACEKYISRLLQREKSVTPTVKHTSTSLSSQKYKEKPLKTPVSSATQNQLSKIRPNVKQQNLPSPKLVQSPTRNVLQYDDESTLVEIPVKAPRHRSRSTVTSVAEREPWGQLLKQQRSSDKVSVFSNFDPLRTLHFLAKELQYQLQAILPDDNGVQQMVADMQYALKRVPPEVASTIHLQQAIDLLPSKKSSRSLDDEKPERLKPNIAHKVTQTPPCQQEEECKKIQRVMEESTIKLETSCKQMETLCAQLKNEKESLEGQLKAERDSIVFLRRRIEDLEFENAEILNHKIKSLEEEKVKLEADLNQLSLKIENQSLAAANSKSAMEQECAKLKHQLRLCAIEKEKYIAVLAVRDRQINEIRTEMTQLQEVVNDQLMDLHNNAFACMPSNANLPVNPTTAWNTDHNKENMGDIGDGTLSTVHSNEDPIHACCTNKPKANISFRDIPSGDNTSNILKEIPKNGGHLMKEQHQHNRLQDSPPYLTRPESQANIRHMFNDLKKTAYSVGNPEKTKST</sequence>
<evidence type="ECO:0000313" key="4">
    <source>
        <dbReference type="Proteomes" id="UP001162156"/>
    </source>
</evidence>
<name>A0AAV8XQP7_9CUCU</name>
<accession>A0AAV8XQP7</accession>
<feature type="coiled-coil region" evidence="1">
    <location>
        <begin position="257"/>
        <end position="334"/>
    </location>
</feature>
<feature type="compositionally biased region" description="Polar residues" evidence="2">
    <location>
        <begin position="33"/>
        <end position="47"/>
    </location>
</feature>
<organism evidence="3 4">
    <name type="scientific">Rhamnusium bicolor</name>
    <dbReference type="NCBI Taxonomy" id="1586634"/>
    <lineage>
        <taxon>Eukaryota</taxon>
        <taxon>Metazoa</taxon>
        <taxon>Ecdysozoa</taxon>
        <taxon>Arthropoda</taxon>
        <taxon>Hexapoda</taxon>
        <taxon>Insecta</taxon>
        <taxon>Pterygota</taxon>
        <taxon>Neoptera</taxon>
        <taxon>Endopterygota</taxon>
        <taxon>Coleoptera</taxon>
        <taxon>Polyphaga</taxon>
        <taxon>Cucujiformia</taxon>
        <taxon>Chrysomeloidea</taxon>
        <taxon>Cerambycidae</taxon>
        <taxon>Lepturinae</taxon>
        <taxon>Rhagiini</taxon>
        <taxon>Rhamnusium</taxon>
    </lineage>
</organism>
<keyword evidence="4" id="KW-1185">Reference proteome</keyword>
<dbReference type="Proteomes" id="UP001162156">
    <property type="component" value="Unassembled WGS sequence"/>
</dbReference>
<proteinExistence type="predicted"/>
<dbReference type="AlphaFoldDB" id="A0AAV8XQP7"/>
<protein>
    <submittedName>
        <fullName evidence="3">Uncharacterized protein</fullName>
    </submittedName>
</protein>
<evidence type="ECO:0000313" key="3">
    <source>
        <dbReference type="EMBL" id="KAJ8940824.1"/>
    </source>
</evidence>
<comment type="caution">
    <text evidence="3">The sequence shown here is derived from an EMBL/GenBank/DDBJ whole genome shotgun (WGS) entry which is preliminary data.</text>
</comment>
<keyword evidence="1" id="KW-0175">Coiled coil</keyword>